<gene>
    <name evidence="2" type="ORF">FHU34_112475</name>
</gene>
<protein>
    <submittedName>
        <fullName evidence="2">Uncharacterized protein (TIGR03083 family)</fullName>
    </submittedName>
</protein>
<feature type="domain" description="Mycothiol-dependent maleylpyruvate isomerase metal-binding" evidence="1">
    <location>
        <begin position="16"/>
        <end position="162"/>
    </location>
</feature>
<evidence type="ECO:0000313" key="2">
    <source>
        <dbReference type="EMBL" id="TWG17134.1"/>
    </source>
</evidence>
<proteinExistence type="predicted"/>
<name>A0A561VZT7_9ACTN</name>
<dbReference type="EMBL" id="VIWZ01000001">
    <property type="protein sequence ID" value="TWG17134.1"/>
    <property type="molecule type" value="Genomic_DNA"/>
</dbReference>
<dbReference type="AlphaFoldDB" id="A0A561VZT7"/>
<dbReference type="InterPro" id="IPR034660">
    <property type="entry name" value="DinB/YfiT-like"/>
</dbReference>
<accession>A0A561VZT7</accession>
<comment type="caution">
    <text evidence="2">The sequence shown here is derived from an EMBL/GenBank/DDBJ whole genome shotgun (WGS) entry which is preliminary data.</text>
</comment>
<dbReference type="Gene3D" id="1.20.120.450">
    <property type="entry name" value="dinb family like domain"/>
    <property type="match status" value="1"/>
</dbReference>
<dbReference type="SUPFAM" id="SSF109854">
    <property type="entry name" value="DinB/YfiT-like putative metalloenzymes"/>
    <property type="match status" value="1"/>
</dbReference>
<organism evidence="2 3">
    <name type="scientific">Micromonospora taraxaci</name>
    <dbReference type="NCBI Taxonomy" id="1316803"/>
    <lineage>
        <taxon>Bacteria</taxon>
        <taxon>Bacillati</taxon>
        <taxon>Actinomycetota</taxon>
        <taxon>Actinomycetes</taxon>
        <taxon>Micromonosporales</taxon>
        <taxon>Micromonosporaceae</taxon>
        <taxon>Micromonospora</taxon>
    </lineage>
</organism>
<dbReference type="Pfam" id="PF11716">
    <property type="entry name" value="MDMPI_N"/>
    <property type="match status" value="1"/>
</dbReference>
<reference evidence="2 3" key="1">
    <citation type="submission" date="2019-06" db="EMBL/GenBank/DDBJ databases">
        <title>Sequencing the genomes of 1000 actinobacteria strains.</title>
        <authorList>
            <person name="Klenk H.-P."/>
        </authorList>
    </citation>
    <scope>NUCLEOTIDE SEQUENCE [LARGE SCALE GENOMIC DNA]</scope>
    <source>
        <strain evidence="2 3">DSM 45885</strain>
    </source>
</reference>
<dbReference type="Proteomes" id="UP000317685">
    <property type="component" value="Unassembled WGS sequence"/>
</dbReference>
<keyword evidence="3" id="KW-1185">Reference proteome</keyword>
<dbReference type="InterPro" id="IPR024344">
    <property type="entry name" value="MDMPI_metal-binding"/>
</dbReference>
<sequence length="214" mass="22906">MHNVHSMIRPAFLDAAESAMVLLRDPMLAMQWSAPSALPDFSTGGLARHLANQVTQTVTFLAAPPGKSAIPVLEHFTGNAWVTSGVDGSDNIDIRRRSEQTSAATTPSELADSVEAALIELRAAVVAQPADRIVDLGDWGLKVDDFLLTRVMELVVHTDDLAVSLGLPTPPMPQTATEATIRLLSSLAAWRHGSLNVIRALARQERAPTSIAAF</sequence>
<evidence type="ECO:0000313" key="3">
    <source>
        <dbReference type="Proteomes" id="UP000317685"/>
    </source>
</evidence>
<evidence type="ECO:0000259" key="1">
    <source>
        <dbReference type="Pfam" id="PF11716"/>
    </source>
</evidence>
<dbReference type="GO" id="GO:0046872">
    <property type="term" value="F:metal ion binding"/>
    <property type="evidence" value="ECO:0007669"/>
    <property type="project" value="InterPro"/>
</dbReference>